<dbReference type="RefSeq" id="WP_139470426.1">
    <property type="nucleotide sequence ID" value="NZ_VDMQ01000019.1"/>
</dbReference>
<gene>
    <name evidence="3" type="ORF">FHQ09_18260</name>
</gene>
<evidence type="ECO:0000313" key="4">
    <source>
        <dbReference type="Proteomes" id="UP000314223"/>
    </source>
</evidence>
<dbReference type="Proteomes" id="UP000314223">
    <property type="component" value="Unassembled WGS sequence"/>
</dbReference>
<reference evidence="3 4" key="1">
    <citation type="submission" date="2019-06" db="EMBL/GenBank/DDBJ databases">
        <authorList>
            <person name="Mardanova A.M."/>
            <person name="Pudova D.S."/>
            <person name="Shagimardanova E.I."/>
            <person name="Gogoleva N.E."/>
            <person name="Lutfullin M.T."/>
            <person name="Hadieva G.F."/>
            <person name="Sharipova M.R."/>
        </authorList>
    </citation>
    <scope>NUCLEOTIDE SEQUENCE [LARGE SCALE GENOMIC DNA]</scope>
    <source>
        <strain evidence="3 4">MG-1</strain>
    </source>
</reference>
<comment type="caution">
    <text evidence="3">The sequence shown here is derived from an EMBL/GenBank/DDBJ whole genome shotgun (WGS) entry which is preliminary data.</text>
</comment>
<evidence type="ECO:0000313" key="3">
    <source>
        <dbReference type="EMBL" id="TNM51610.1"/>
    </source>
</evidence>
<dbReference type="AlphaFoldDB" id="A0A5C4WTH0"/>
<evidence type="ECO:0000256" key="1">
    <source>
        <dbReference type="SAM" id="MobiDB-lite"/>
    </source>
</evidence>
<evidence type="ECO:0008006" key="5">
    <source>
        <dbReference type="Google" id="ProtNLM"/>
    </source>
</evidence>
<protein>
    <recommendedName>
        <fullName evidence="5">Sortase</fullName>
    </recommendedName>
</protein>
<feature type="region of interest" description="Disordered" evidence="1">
    <location>
        <begin position="23"/>
        <end position="60"/>
    </location>
</feature>
<accession>A0A5C4WTH0</accession>
<proteinExistence type="predicted"/>
<evidence type="ECO:0000256" key="2">
    <source>
        <dbReference type="SAM" id="SignalP"/>
    </source>
</evidence>
<sequence>MKKLALAATVALGISALAAGPTAASSLDAAPSGSVPTDGNHSSESAAAGEEAAEDDPKSHDEDLALRYATMTLYEVAHGKGIEYTVDGLKAGDVVTTSLNDKKSVVKKDGPFDGSVVVDEEPDVPTDLPFTVYVERDGETVREMFTRVDLISEGDRGEYDDGTLLVNPEEDTNDTALGTDGVNLTMVNCSAEDEAVFRVFKKNTDGQTKVWEKRQLAGEDESASVRYIADSSKDLWGRYVITAECGDLEDSAPLRVYIDE</sequence>
<feature type="chain" id="PRO_5038546476" description="Sortase" evidence="2">
    <location>
        <begin position="19"/>
        <end position="260"/>
    </location>
</feature>
<feature type="signal peptide" evidence="2">
    <location>
        <begin position="1"/>
        <end position="18"/>
    </location>
</feature>
<keyword evidence="2" id="KW-0732">Signal</keyword>
<organism evidence="3 4">
    <name type="scientific">Brevibacterium sediminis</name>
    <dbReference type="NCBI Taxonomy" id="1857024"/>
    <lineage>
        <taxon>Bacteria</taxon>
        <taxon>Bacillati</taxon>
        <taxon>Actinomycetota</taxon>
        <taxon>Actinomycetes</taxon>
        <taxon>Micrococcales</taxon>
        <taxon>Brevibacteriaceae</taxon>
        <taxon>Brevibacterium</taxon>
    </lineage>
</organism>
<name>A0A5C4WTH0_9MICO</name>
<dbReference type="EMBL" id="VDMQ01000019">
    <property type="protein sequence ID" value="TNM51610.1"/>
    <property type="molecule type" value="Genomic_DNA"/>
</dbReference>